<dbReference type="SUPFAM" id="SSF53067">
    <property type="entry name" value="Actin-like ATPase domain"/>
    <property type="match status" value="1"/>
</dbReference>
<comment type="catalytic activity">
    <reaction evidence="1">
        <text>1,6-anhydro-N-acetyl-beta-muramate + ATP + H2O = N-acetyl-D-muramate 6-phosphate + ADP + H(+)</text>
        <dbReference type="Rhea" id="RHEA:24952"/>
        <dbReference type="ChEBI" id="CHEBI:15377"/>
        <dbReference type="ChEBI" id="CHEBI:15378"/>
        <dbReference type="ChEBI" id="CHEBI:30616"/>
        <dbReference type="ChEBI" id="CHEBI:58690"/>
        <dbReference type="ChEBI" id="CHEBI:58722"/>
        <dbReference type="ChEBI" id="CHEBI:456216"/>
        <dbReference type="EC" id="2.7.1.170"/>
    </reaction>
</comment>
<accession>A0A2R6Y1T3</accession>
<dbReference type="Gene3D" id="3.30.420.40">
    <property type="match status" value="2"/>
</dbReference>
<dbReference type="GO" id="GO:0016773">
    <property type="term" value="F:phosphotransferase activity, alcohol group as acceptor"/>
    <property type="evidence" value="ECO:0007669"/>
    <property type="project" value="UniProtKB-UniRule"/>
</dbReference>
<comment type="pathway">
    <text evidence="1">Cell wall biogenesis; peptidoglycan recycling.</text>
</comment>
<reference evidence="3" key="1">
    <citation type="journal article" date="2018" name="Sci. Rep.">
        <title>Lignite coal burning seam in the remote Altai Mountains harbors a hydrogen-driven thermophilic microbial community.</title>
        <authorList>
            <person name="Kadnikov V.V."/>
            <person name="Mardanov A.V."/>
            <person name="Ivasenko D.A."/>
            <person name="Antsiferov D.V."/>
            <person name="Beletsky A.V."/>
            <person name="Karnachuk O.V."/>
            <person name="Ravin N.V."/>
        </authorList>
    </citation>
    <scope>NUCLEOTIDE SEQUENCE [LARGE SCALE GENOMIC DNA]</scope>
</reference>
<organism evidence="2 3">
    <name type="scientific">Candidatus Carbonibacillus altaicus</name>
    <dbReference type="NCBI Taxonomy" id="2163959"/>
    <lineage>
        <taxon>Bacteria</taxon>
        <taxon>Bacillati</taxon>
        <taxon>Bacillota</taxon>
        <taxon>Bacilli</taxon>
        <taxon>Bacillales</taxon>
        <taxon>Candidatus Carbonibacillus</taxon>
    </lineage>
</organism>
<comment type="pathway">
    <text evidence="1">Amino-sugar metabolism; 1,6-anhydro-N-acetylmuramate degradation.</text>
</comment>
<dbReference type="EC" id="2.7.1.170" evidence="1"/>
<keyword evidence="1" id="KW-0547">Nucleotide-binding</keyword>
<keyword evidence="1" id="KW-0067">ATP-binding</keyword>
<dbReference type="CDD" id="cd24050">
    <property type="entry name" value="ASKHA_NBD_ANMK"/>
    <property type="match status" value="1"/>
</dbReference>
<keyword evidence="1" id="KW-0119">Carbohydrate metabolism</keyword>
<dbReference type="GO" id="GO:0005524">
    <property type="term" value="F:ATP binding"/>
    <property type="evidence" value="ECO:0007669"/>
    <property type="project" value="UniProtKB-UniRule"/>
</dbReference>
<keyword evidence="1 2" id="KW-0418">Kinase</keyword>
<dbReference type="UniPathway" id="UPA00544"/>
<comment type="caution">
    <text evidence="2">The sequence shown here is derived from an EMBL/GenBank/DDBJ whole genome shotgun (WGS) entry which is preliminary data.</text>
</comment>
<dbReference type="PANTHER" id="PTHR30605">
    <property type="entry name" value="ANHYDRO-N-ACETYLMURAMIC ACID KINASE"/>
    <property type="match status" value="1"/>
</dbReference>
<gene>
    <name evidence="1" type="primary">anmK</name>
    <name evidence="2" type="ORF">BSOLF_2796</name>
</gene>
<protein>
    <recommendedName>
        <fullName evidence="1">Anhydro-N-acetylmuramic acid kinase</fullName>
        <ecNumber evidence="1">2.7.1.170</ecNumber>
    </recommendedName>
    <alternativeName>
        <fullName evidence="1">AnhMurNAc kinase</fullName>
    </alternativeName>
</protein>
<dbReference type="GO" id="GO:0009254">
    <property type="term" value="P:peptidoglycan turnover"/>
    <property type="evidence" value="ECO:0007669"/>
    <property type="project" value="UniProtKB-UniRule"/>
</dbReference>
<feature type="binding site" evidence="1">
    <location>
        <begin position="21"/>
        <end position="28"/>
    </location>
    <ligand>
        <name>ATP</name>
        <dbReference type="ChEBI" id="CHEBI:30616"/>
    </ligand>
</feature>
<comment type="function">
    <text evidence="1">Catalyzes the specific phosphorylation of 1,6-anhydro-N-acetylmuramic acid (anhMurNAc) with the simultaneous cleavage of the 1,6-anhydro ring, generating MurNAc-6-P. Is required for the utilization of anhMurNAc either imported from the medium or derived from its own cell wall murein, and thus plays a role in cell wall recycling.</text>
</comment>
<sequence>MAWYLPLAEKHVKVAVGLMSGTSLDGVDAAVVRLRGAGLKTSVELLGFFSVPYDASLRARLLAASDPETSRVDEIAVLSVRLAVMYADVAKEAAQAAGVPWSAVDFISSHGQTIHHLPEAGATLQIGELAVLAEQAQKVVVGDFRPHDLAVGGQGAPLVPYADFVLFRDATRGRVLLNIGGIANVTVVGAGARPEDVLAFDTGPGNMIIDAFVQLGTDGTATYDRDGAFARAGTVDAAWLRALLEHPYYRLPPPKSTGREQFGRRYAEMLWAEGDRRGVSFEDRVATVTALTVETIAGALRTHVFGQTRVDELIVSGGGARNGALLEGLRAALPELAVDRSDRYGIPAEAKEAVAFALLGNEAIHRMPNQLPSATGARKRAVMGKVVLPS</sequence>
<name>A0A2R6Y1T3_9BACL</name>
<evidence type="ECO:0000256" key="1">
    <source>
        <dbReference type="HAMAP-Rule" id="MF_01270"/>
    </source>
</evidence>
<dbReference type="PANTHER" id="PTHR30605:SF0">
    <property type="entry name" value="ANHYDRO-N-ACETYLMURAMIC ACID KINASE"/>
    <property type="match status" value="1"/>
</dbReference>
<dbReference type="HAMAP" id="MF_01270">
    <property type="entry name" value="AnhMurNAc_kinase"/>
    <property type="match status" value="1"/>
</dbReference>
<dbReference type="GO" id="GO:0006040">
    <property type="term" value="P:amino sugar metabolic process"/>
    <property type="evidence" value="ECO:0007669"/>
    <property type="project" value="InterPro"/>
</dbReference>
<keyword evidence="1" id="KW-0808">Transferase</keyword>
<dbReference type="Pfam" id="PF03702">
    <property type="entry name" value="AnmK"/>
    <property type="match status" value="1"/>
</dbReference>
<dbReference type="UniPathway" id="UPA00343"/>
<dbReference type="GO" id="GO:0097175">
    <property type="term" value="P:1,6-anhydro-N-acetyl-beta-muramic acid catabolic process"/>
    <property type="evidence" value="ECO:0007669"/>
    <property type="project" value="UniProtKB-UniRule"/>
</dbReference>
<dbReference type="InterPro" id="IPR005338">
    <property type="entry name" value="Anhydro_N_Ac-Mur_kinase"/>
</dbReference>
<dbReference type="AlphaFoldDB" id="A0A2R6Y1T3"/>
<evidence type="ECO:0000313" key="3">
    <source>
        <dbReference type="Proteomes" id="UP000244338"/>
    </source>
</evidence>
<dbReference type="Proteomes" id="UP000244338">
    <property type="component" value="Unassembled WGS sequence"/>
</dbReference>
<evidence type="ECO:0000313" key="2">
    <source>
        <dbReference type="EMBL" id="PTQ56646.1"/>
    </source>
</evidence>
<dbReference type="InterPro" id="IPR043129">
    <property type="entry name" value="ATPase_NBD"/>
</dbReference>
<dbReference type="EMBL" id="PEBX01000022">
    <property type="protein sequence ID" value="PTQ56646.1"/>
    <property type="molecule type" value="Genomic_DNA"/>
</dbReference>
<dbReference type="NCBIfam" id="NF007148">
    <property type="entry name" value="PRK09585.3-2"/>
    <property type="match status" value="1"/>
</dbReference>
<dbReference type="GO" id="GO:0016301">
    <property type="term" value="F:kinase activity"/>
    <property type="evidence" value="ECO:0007669"/>
    <property type="project" value="UniProtKB-KW"/>
</dbReference>
<comment type="similarity">
    <text evidence="1">Belongs to the anhydro-N-acetylmuramic acid kinase family.</text>
</comment>
<proteinExistence type="inferred from homology"/>